<dbReference type="Gene3D" id="3.90.180.10">
    <property type="entry name" value="Medium-chain alcohol dehydrogenases, catalytic domain"/>
    <property type="match status" value="1"/>
</dbReference>
<dbReference type="SMART" id="SM00829">
    <property type="entry name" value="PKS_ER"/>
    <property type="match status" value="1"/>
</dbReference>
<evidence type="ECO:0000259" key="3">
    <source>
        <dbReference type="SMART" id="SM00829"/>
    </source>
</evidence>
<evidence type="ECO:0000256" key="2">
    <source>
        <dbReference type="ARBA" id="ARBA00023002"/>
    </source>
</evidence>
<accession>A0A1H2LE34</accession>
<dbReference type="Gene3D" id="3.40.50.720">
    <property type="entry name" value="NAD(P)-binding Rossmann-like Domain"/>
    <property type="match status" value="1"/>
</dbReference>
<dbReference type="RefSeq" id="WP_046770742.1">
    <property type="nucleotide sequence ID" value="NZ_LBMC01000032.1"/>
</dbReference>
<dbReference type="Pfam" id="PF08240">
    <property type="entry name" value="ADH_N"/>
    <property type="match status" value="1"/>
</dbReference>
<evidence type="ECO:0000313" key="5">
    <source>
        <dbReference type="Proteomes" id="UP000182977"/>
    </source>
</evidence>
<dbReference type="EMBL" id="LT629791">
    <property type="protein sequence ID" value="SDU78686.1"/>
    <property type="molecule type" value="Genomic_DNA"/>
</dbReference>
<dbReference type="InterPro" id="IPR011032">
    <property type="entry name" value="GroES-like_sf"/>
</dbReference>
<keyword evidence="2" id="KW-0560">Oxidoreductase</keyword>
<proteinExistence type="predicted"/>
<dbReference type="PANTHER" id="PTHR48106:SF13">
    <property type="entry name" value="QUINONE OXIDOREDUCTASE-RELATED"/>
    <property type="match status" value="1"/>
</dbReference>
<name>A0A1H2LE34_9ACTN</name>
<dbReference type="InterPro" id="IPR013154">
    <property type="entry name" value="ADH-like_N"/>
</dbReference>
<dbReference type="GO" id="GO:0008270">
    <property type="term" value="F:zinc ion binding"/>
    <property type="evidence" value="ECO:0007669"/>
    <property type="project" value="InterPro"/>
</dbReference>
<dbReference type="InterPro" id="IPR036291">
    <property type="entry name" value="NAD(P)-bd_dom_sf"/>
</dbReference>
<dbReference type="OrthoDB" id="9805883at2"/>
<keyword evidence="1" id="KW-0521">NADP</keyword>
<dbReference type="PROSITE" id="PS01162">
    <property type="entry name" value="QOR_ZETA_CRYSTAL"/>
    <property type="match status" value="1"/>
</dbReference>
<reference evidence="5" key="1">
    <citation type="submission" date="2016-10" db="EMBL/GenBank/DDBJ databases">
        <authorList>
            <person name="Varghese N."/>
            <person name="Submissions S."/>
        </authorList>
    </citation>
    <scope>NUCLEOTIDE SEQUENCE [LARGE SCALE GENOMIC DNA]</scope>
    <source>
        <strain evidence="5">DSM 45079</strain>
    </source>
</reference>
<evidence type="ECO:0000256" key="1">
    <source>
        <dbReference type="ARBA" id="ARBA00022857"/>
    </source>
</evidence>
<dbReference type="GO" id="GO:0005829">
    <property type="term" value="C:cytosol"/>
    <property type="evidence" value="ECO:0007669"/>
    <property type="project" value="TreeGrafter"/>
</dbReference>
<dbReference type="GO" id="GO:0035925">
    <property type="term" value="F:mRNA 3'-UTR AU-rich region binding"/>
    <property type="evidence" value="ECO:0007669"/>
    <property type="project" value="TreeGrafter"/>
</dbReference>
<evidence type="ECO:0000313" key="4">
    <source>
        <dbReference type="EMBL" id="SDU78686.1"/>
    </source>
</evidence>
<dbReference type="Proteomes" id="UP000182977">
    <property type="component" value="Chromosome I"/>
</dbReference>
<dbReference type="STRING" id="419479.SAMN04488563_5838"/>
<protein>
    <submittedName>
        <fullName evidence="4">NADPH2:quinone reductase</fullName>
    </submittedName>
</protein>
<dbReference type="GO" id="GO:0070402">
    <property type="term" value="F:NADPH binding"/>
    <property type="evidence" value="ECO:0007669"/>
    <property type="project" value="TreeGrafter"/>
</dbReference>
<dbReference type="SUPFAM" id="SSF50129">
    <property type="entry name" value="GroES-like"/>
    <property type="match status" value="1"/>
</dbReference>
<dbReference type="SUPFAM" id="SSF51735">
    <property type="entry name" value="NAD(P)-binding Rossmann-fold domains"/>
    <property type="match status" value="1"/>
</dbReference>
<gene>
    <name evidence="4" type="ORF">SAMN04488563_5838</name>
</gene>
<dbReference type="Pfam" id="PF13602">
    <property type="entry name" value="ADH_zinc_N_2"/>
    <property type="match status" value="1"/>
</dbReference>
<keyword evidence="5" id="KW-1185">Reference proteome</keyword>
<dbReference type="AlphaFoldDB" id="A0A1H2LE34"/>
<dbReference type="GO" id="GO:0003960">
    <property type="term" value="F:quinone reductase (NADPH) activity"/>
    <property type="evidence" value="ECO:0007669"/>
    <property type="project" value="TreeGrafter"/>
</dbReference>
<dbReference type="PANTHER" id="PTHR48106">
    <property type="entry name" value="QUINONE OXIDOREDUCTASE PIG3-RELATED"/>
    <property type="match status" value="1"/>
</dbReference>
<feature type="domain" description="Enoyl reductase (ER)" evidence="3">
    <location>
        <begin position="10"/>
        <end position="314"/>
    </location>
</feature>
<dbReference type="InterPro" id="IPR002364">
    <property type="entry name" value="Quin_OxRdtase/zeta-crystal_CS"/>
</dbReference>
<dbReference type="InterPro" id="IPR020843">
    <property type="entry name" value="ER"/>
</dbReference>
<sequence>MRAVTIPDFGGPEVLTAADVPVPRPGPGEVAVDVAYAGVTFADIMFRQGLAQVPLPFIPGIEVAGHIRELGNGATGLRVGQPVVALTTVAGGGYAELVVVDARLVAPVPEGFSLDVAAGIPVNTTTAVMALGTVAHLAGGESVLVHAAAGGVGGQLGQVARLRGARRVVGTVGRIDKVPEAMKHGFHDVVVRDDLTETGFDVVVDSIGGPTRRASLDATGAGGRLVLLGNASGAPDVAVGTNDLFATSRSVLGYSLGRLSDTHPDTVGAALRDAVGAVTSGDVQVALAAVLPLTDAGEAHRRIGSGASTGKFVLQVA</sequence>
<organism evidence="4 5">
    <name type="scientific">Jiangella alkaliphila</name>
    <dbReference type="NCBI Taxonomy" id="419479"/>
    <lineage>
        <taxon>Bacteria</taxon>
        <taxon>Bacillati</taxon>
        <taxon>Actinomycetota</taxon>
        <taxon>Actinomycetes</taxon>
        <taxon>Jiangellales</taxon>
        <taxon>Jiangellaceae</taxon>
        <taxon>Jiangella</taxon>
    </lineage>
</organism>